<evidence type="ECO:0000313" key="2">
    <source>
        <dbReference type="EMBL" id="KMZ70636.1"/>
    </source>
</evidence>
<evidence type="ECO:0000256" key="1">
    <source>
        <dbReference type="SAM" id="MobiDB-lite"/>
    </source>
</evidence>
<protein>
    <recommendedName>
        <fullName evidence="4">Retrotransposon gag domain-containing protein</fullName>
    </recommendedName>
</protein>
<evidence type="ECO:0008006" key="4">
    <source>
        <dbReference type="Google" id="ProtNLM"/>
    </source>
</evidence>
<feature type="region of interest" description="Disordered" evidence="1">
    <location>
        <begin position="89"/>
        <end position="127"/>
    </location>
</feature>
<proteinExistence type="predicted"/>
<reference evidence="3" key="1">
    <citation type="journal article" date="2016" name="Nature">
        <title>The genome of the seagrass Zostera marina reveals angiosperm adaptation to the sea.</title>
        <authorList>
            <person name="Olsen J.L."/>
            <person name="Rouze P."/>
            <person name="Verhelst B."/>
            <person name="Lin Y.-C."/>
            <person name="Bayer T."/>
            <person name="Collen J."/>
            <person name="Dattolo E."/>
            <person name="De Paoli E."/>
            <person name="Dittami S."/>
            <person name="Maumus F."/>
            <person name="Michel G."/>
            <person name="Kersting A."/>
            <person name="Lauritano C."/>
            <person name="Lohaus R."/>
            <person name="Toepel M."/>
            <person name="Tonon T."/>
            <person name="Vanneste K."/>
            <person name="Amirebrahimi M."/>
            <person name="Brakel J."/>
            <person name="Bostroem C."/>
            <person name="Chovatia M."/>
            <person name="Grimwood J."/>
            <person name="Jenkins J.W."/>
            <person name="Jueterbock A."/>
            <person name="Mraz A."/>
            <person name="Stam W.T."/>
            <person name="Tice H."/>
            <person name="Bornberg-Bauer E."/>
            <person name="Green P.J."/>
            <person name="Pearson G.A."/>
            <person name="Procaccini G."/>
            <person name="Duarte C.M."/>
            <person name="Schmutz J."/>
            <person name="Reusch T.B.H."/>
            <person name="Van de Peer Y."/>
        </authorList>
    </citation>
    <scope>NUCLEOTIDE SEQUENCE [LARGE SCALE GENOMIC DNA]</scope>
    <source>
        <strain evidence="3">cv. Finnish</strain>
    </source>
</reference>
<name>A0A0K9PNU9_ZOSMR</name>
<organism evidence="2 3">
    <name type="scientific">Zostera marina</name>
    <name type="common">Eelgrass</name>
    <dbReference type="NCBI Taxonomy" id="29655"/>
    <lineage>
        <taxon>Eukaryota</taxon>
        <taxon>Viridiplantae</taxon>
        <taxon>Streptophyta</taxon>
        <taxon>Embryophyta</taxon>
        <taxon>Tracheophyta</taxon>
        <taxon>Spermatophyta</taxon>
        <taxon>Magnoliopsida</taxon>
        <taxon>Liliopsida</taxon>
        <taxon>Zosteraceae</taxon>
        <taxon>Zostera</taxon>
    </lineage>
</organism>
<dbReference type="Proteomes" id="UP000036987">
    <property type="component" value="Unassembled WGS sequence"/>
</dbReference>
<dbReference type="EMBL" id="LFYR01000721">
    <property type="protein sequence ID" value="KMZ70636.1"/>
    <property type="molecule type" value="Genomic_DNA"/>
</dbReference>
<dbReference type="OrthoDB" id="695705at2759"/>
<dbReference type="AlphaFoldDB" id="A0A0K9PNU9"/>
<comment type="caution">
    <text evidence="2">The sequence shown here is derived from an EMBL/GenBank/DDBJ whole genome shotgun (WGS) entry which is preliminary data.</text>
</comment>
<keyword evidence="3" id="KW-1185">Reference proteome</keyword>
<dbReference type="OMA" id="ALMYERF"/>
<sequence>MAEASDPYIRRSELKAFQDNMLRKMSELMKEQHTEVRTLIAIVNASVLTGSQTPPPYNPTTTGIPPSHFFPSNRPPTFQSTFQPTLQQTFQATPHQRPPGPPTWEDGSSDKEFPLKRPASQRSNVGTHLSSRLKADIPMFYGLTNNETFVDWVADVDEYFAYVPVDENSTAQLVALRLKGCAKAWWRQTQSSRANRRKGPILVWRKMKALMYERFLPANYSEHCLRNI</sequence>
<evidence type="ECO:0000313" key="3">
    <source>
        <dbReference type="Proteomes" id="UP000036987"/>
    </source>
</evidence>
<gene>
    <name evidence="2" type="ORF">ZOSMA_197G00090</name>
</gene>
<dbReference type="STRING" id="29655.A0A0K9PNU9"/>
<accession>A0A0K9PNU9</accession>